<dbReference type="Gramene" id="PHT65927">
    <property type="protein sequence ID" value="PHT65927"/>
    <property type="gene ID" value="T459_30352"/>
</dbReference>
<organism evidence="5 6">
    <name type="scientific">Capsicum annuum</name>
    <name type="common">Capsicum pepper</name>
    <dbReference type="NCBI Taxonomy" id="4072"/>
    <lineage>
        <taxon>Eukaryota</taxon>
        <taxon>Viridiplantae</taxon>
        <taxon>Streptophyta</taxon>
        <taxon>Embryophyta</taxon>
        <taxon>Tracheophyta</taxon>
        <taxon>Spermatophyta</taxon>
        <taxon>Magnoliopsida</taxon>
        <taxon>eudicotyledons</taxon>
        <taxon>Gunneridae</taxon>
        <taxon>Pentapetalae</taxon>
        <taxon>asterids</taxon>
        <taxon>lamiids</taxon>
        <taxon>Solanales</taxon>
        <taxon>Solanaceae</taxon>
        <taxon>Solanoideae</taxon>
        <taxon>Capsiceae</taxon>
        <taxon>Capsicum</taxon>
    </lineage>
</organism>
<protein>
    <recommendedName>
        <fullName evidence="4">Ubiquitin-like protease family profile domain-containing protein</fullName>
    </recommendedName>
</protein>
<dbReference type="PANTHER" id="PTHR31470">
    <property type="entry name" value="CYSTEINE PROTEINASES SUPERFAMILY PROTEIN-RELATED-RELATED"/>
    <property type="match status" value="1"/>
</dbReference>
<evidence type="ECO:0000259" key="4">
    <source>
        <dbReference type="PROSITE" id="PS50600"/>
    </source>
</evidence>
<comment type="caution">
    <text evidence="5">The sequence shown here is derived from an EMBL/GenBank/DDBJ whole genome shotgun (WGS) entry which is preliminary data.</text>
</comment>
<proteinExistence type="inferred from homology"/>
<name>A0A2G2Y848_CAPAN</name>
<keyword evidence="6" id="KW-1185">Reference proteome</keyword>
<evidence type="ECO:0000256" key="2">
    <source>
        <dbReference type="ARBA" id="ARBA00022670"/>
    </source>
</evidence>
<dbReference type="Proteomes" id="UP000222542">
    <property type="component" value="Unassembled WGS sequence"/>
</dbReference>
<reference evidence="5 6" key="1">
    <citation type="journal article" date="2014" name="Nat. Genet.">
        <title>Genome sequence of the hot pepper provides insights into the evolution of pungency in Capsicum species.</title>
        <authorList>
            <person name="Kim S."/>
            <person name="Park M."/>
            <person name="Yeom S.I."/>
            <person name="Kim Y.M."/>
            <person name="Lee J.M."/>
            <person name="Lee H.A."/>
            <person name="Seo E."/>
            <person name="Choi J."/>
            <person name="Cheong K."/>
            <person name="Kim K.T."/>
            <person name="Jung K."/>
            <person name="Lee G.W."/>
            <person name="Oh S.K."/>
            <person name="Bae C."/>
            <person name="Kim S.B."/>
            <person name="Lee H.Y."/>
            <person name="Kim S.Y."/>
            <person name="Kim M.S."/>
            <person name="Kang B.C."/>
            <person name="Jo Y.D."/>
            <person name="Yang H.B."/>
            <person name="Jeong H.J."/>
            <person name="Kang W.H."/>
            <person name="Kwon J.K."/>
            <person name="Shin C."/>
            <person name="Lim J.Y."/>
            <person name="Park J.H."/>
            <person name="Huh J.H."/>
            <person name="Kim J.S."/>
            <person name="Kim B.D."/>
            <person name="Cohen O."/>
            <person name="Paran I."/>
            <person name="Suh M.C."/>
            <person name="Lee S.B."/>
            <person name="Kim Y.K."/>
            <person name="Shin Y."/>
            <person name="Noh S.J."/>
            <person name="Park J."/>
            <person name="Seo Y.S."/>
            <person name="Kwon S.Y."/>
            <person name="Kim H.A."/>
            <person name="Park J.M."/>
            <person name="Kim H.J."/>
            <person name="Choi S.B."/>
            <person name="Bosland P.W."/>
            <person name="Reeves G."/>
            <person name="Jo S.H."/>
            <person name="Lee B.W."/>
            <person name="Cho H.T."/>
            <person name="Choi H.S."/>
            <person name="Lee M.S."/>
            <person name="Yu Y."/>
            <person name="Do Choi Y."/>
            <person name="Park B.S."/>
            <person name="van Deynze A."/>
            <person name="Ashrafi H."/>
            <person name="Hill T."/>
            <person name="Kim W.T."/>
            <person name="Pai H.S."/>
            <person name="Ahn H.K."/>
            <person name="Yeam I."/>
            <person name="Giovannoni J.J."/>
            <person name="Rose J.K."/>
            <person name="Sorensen I."/>
            <person name="Lee S.J."/>
            <person name="Kim R.W."/>
            <person name="Choi I.Y."/>
            <person name="Choi B.S."/>
            <person name="Lim J.S."/>
            <person name="Lee Y.H."/>
            <person name="Choi D."/>
        </authorList>
    </citation>
    <scope>NUCLEOTIDE SEQUENCE [LARGE SCALE GENOMIC DNA]</scope>
    <source>
        <strain evidence="6">cv. CM334</strain>
    </source>
</reference>
<dbReference type="Pfam" id="PF02902">
    <property type="entry name" value="Peptidase_C48"/>
    <property type="match status" value="1"/>
</dbReference>
<dbReference type="SUPFAM" id="SSF54001">
    <property type="entry name" value="Cysteine proteinases"/>
    <property type="match status" value="1"/>
</dbReference>
<feature type="domain" description="Ubiquitin-like protease family profile" evidence="4">
    <location>
        <begin position="189"/>
        <end position="425"/>
    </location>
</feature>
<dbReference type="InterPro" id="IPR003653">
    <property type="entry name" value="Peptidase_C48_C"/>
</dbReference>
<accession>A0A2G2Y848</accession>
<dbReference type="PANTHER" id="PTHR31470:SF46">
    <property type="entry name" value="ULP1 PROTEASE FAMILY, C-TERMINAL CATALYTIC DOMAIN CONTAINING PROTEIN"/>
    <property type="match status" value="1"/>
</dbReference>
<evidence type="ECO:0000313" key="5">
    <source>
        <dbReference type="EMBL" id="PHT65927.1"/>
    </source>
</evidence>
<dbReference type="EMBL" id="AYRZ02000012">
    <property type="protein sequence ID" value="PHT65927.1"/>
    <property type="molecule type" value="Genomic_DNA"/>
</dbReference>
<keyword evidence="3" id="KW-0378">Hydrolase</keyword>
<sequence length="449" mass="51846">MEKSFDAFRKIRSEQKLDSYFRESCFGQYLDLPEDDNARFRMKMVYDLLKYWFMYENKDKMDKAWAFEVIPYLRQQVNYQEEVFCPRILRSLSAKIDKNTKFLDLFNPSKEAIVHPWLIPTNRELKIPFFITLRSGQTLSDPKIVDGIKMKLFGATTIIRKIILEGGANDAPLKVFETTSHYDYDHMVVQIFLQILPHLANVLHTNVKTARDVISSKRISYPDTLLEIKPAKRRRKDTSKASSSIKKSKIAMPLSLSCTDVQCARATGEQHKLKKVDVIVEATAEEHNIIVDNPLRLSVCFSIPAGLPWHLVNEVYIPINYGDEFHWVLAVVILKKRRIQVYHSISRSRHSGLSSEIQKLAKILPTYLDMSGFLDQKVRTDWSMIEAYRDKMANPFDVQYVEGIVQQTIGSLDCNSFVAAYAKYLSDGLQVPNDGLDAELLRKRYADLL</sequence>
<keyword evidence="2" id="KW-0645">Protease</keyword>
<dbReference type="GO" id="GO:0008234">
    <property type="term" value="F:cysteine-type peptidase activity"/>
    <property type="evidence" value="ECO:0007669"/>
    <property type="project" value="InterPro"/>
</dbReference>
<reference evidence="5 6" key="2">
    <citation type="journal article" date="2017" name="Genome Biol.">
        <title>New reference genome sequences of hot pepper reveal the massive evolution of plant disease-resistance genes by retroduplication.</title>
        <authorList>
            <person name="Kim S."/>
            <person name="Park J."/>
            <person name="Yeom S.I."/>
            <person name="Kim Y.M."/>
            <person name="Seo E."/>
            <person name="Kim K.T."/>
            <person name="Kim M.S."/>
            <person name="Lee J.M."/>
            <person name="Cheong K."/>
            <person name="Shin H.S."/>
            <person name="Kim S.B."/>
            <person name="Han K."/>
            <person name="Lee J."/>
            <person name="Park M."/>
            <person name="Lee H.A."/>
            <person name="Lee H.Y."/>
            <person name="Lee Y."/>
            <person name="Oh S."/>
            <person name="Lee J.H."/>
            <person name="Choi E."/>
            <person name="Choi E."/>
            <person name="Lee S.E."/>
            <person name="Jeon J."/>
            <person name="Kim H."/>
            <person name="Choi G."/>
            <person name="Song H."/>
            <person name="Lee J."/>
            <person name="Lee S.C."/>
            <person name="Kwon J.K."/>
            <person name="Lee H.Y."/>
            <person name="Koo N."/>
            <person name="Hong Y."/>
            <person name="Kim R.W."/>
            <person name="Kang W.H."/>
            <person name="Huh J.H."/>
            <person name="Kang B.C."/>
            <person name="Yang T.J."/>
            <person name="Lee Y.H."/>
            <person name="Bennetzen J.L."/>
            <person name="Choi D."/>
        </authorList>
    </citation>
    <scope>NUCLEOTIDE SEQUENCE [LARGE SCALE GENOMIC DNA]</scope>
    <source>
        <strain evidence="6">cv. CM334</strain>
    </source>
</reference>
<dbReference type="GO" id="GO:0006508">
    <property type="term" value="P:proteolysis"/>
    <property type="evidence" value="ECO:0007669"/>
    <property type="project" value="UniProtKB-KW"/>
</dbReference>
<gene>
    <name evidence="5" type="ORF">T459_30352</name>
</gene>
<evidence type="ECO:0000256" key="1">
    <source>
        <dbReference type="ARBA" id="ARBA00005234"/>
    </source>
</evidence>
<dbReference type="AlphaFoldDB" id="A0A2G2Y848"/>
<dbReference type="PROSITE" id="PS50600">
    <property type="entry name" value="ULP_PROTEASE"/>
    <property type="match status" value="1"/>
</dbReference>
<comment type="similarity">
    <text evidence="1">Belongs to the peptidase C48 family.</text>
</comment>
<evidence type="ECO:0000256" key="3">
    <source>
        <dbReference type="ARBA" id="ARBA00022801"/>
    </source>
</evidence>
<dbReference type="Gene3D" id="3.40.395.10">
    <property type="entry name" value="Adenoviral Proteinase, Chain A"/>
    <property type="match status" value="1"/>
</dbReference>
<dbReference type="InterPro" id="IPR038765">
    <property type="entry name" value="Papain-like_cys_pep_sf"/>
</dbReference>
<evidence type="ECO:0000313" key="6">
    <source>
        <dbReference type="Proteomes" id="UP000222542"/>
    </source>
</evidence>